<feature type="region of interest" description="Disordered" evidence="6">
    <location>
        <begin position="1"/>
        <end position="26"/>
    </location>
</feature>
<evidence type="ECO:0000256" key="5">
    <source>
        <dbReference type="ARBA" id="ARBA00023136"/>
    </source>
</evidence>
<feature type="transmembrane region" description="Helical" evidence="7">
    <location>
        <begin position="150"/>
        <end position="166"/>
    </location>
</feature>
<dbReference type="InterPro" id="IPR047622">
    <property type="entry name" value="GPR1_FUN34_YAAH"/>
</dbReference>
<comment type="similarity">
    <text evidence="2">Belongs to the acetate uptake transporter (AceTr) (TC 2.A.96) family.</text>
</comment>
<protein>
    <recommendedName>
        <fullName evidence="10">GPR1/FUN34/yaaH family protein</fullName>
    </recommendedName>
</protein>
<evidence type="ECO:0000256" key="4">
    <source>
        <dbReference type="ARBA" id="ARBA00022989"/>
    </source>
</evidence>
<accession>A0A139HUW0</accession>
<comment type="caution">
    <text evidence="8">The sequence shown here is derived from an EMBL/GenBank/DDBJ whole genome shotgun (WGS) entry which is preliminary data.</text>
</comment>
<keyword evidence="9" id="KW-1185">Reference proteome</keyword>
<proteinExistence type="inferred from homology"/>
<feature type="transmembrane region" description="Helical" evidence="7">
    <location>
        <begin position="76"/>
        <end position="97"/>
    </location>
</feature>
<evidence type="ECO:0000256" key="2">
    <source>
        <dbReference type="ARBA" id="ARBA00005587"/>
    </source>
</evidence>
<evidence type="ECO:0000256" key="1">
    <source>
        <dbReference type="ARBA" id="ARBA00004141"/>
    </source>
</evidence>
<evidence type="ECO:0000256" key="6">
    <source>
        <dbReference type="SAM" id="MobiDB-lite"/>
    </source>
</evidence>
<keyword evidence="4 7" id="KW-1133">Transmembrane helix</keyword>
<evidence type="ECO:0008006" key="10">
    <source>
        <dbReference type="Google" id="ProtNLM"/>
    </source>
</evidence>
<evidence type="ECO:0000313" key="8">
    <source>
        <dbReference type="EMBL" id="KXT06199.1"/>
    </source>
</evidence>
<gene>
    <name evidence="8" type="ORF">AC578_1338</name>
</gene>
<evidence type="ECO:0000256" key="7">
    <source>
        <dbReference type="SAM" id="Phobius"/>
    </source>
</evidence>
<feature type="compositionally biased region" description="Basic and acidic residues" evidence="6">
    <location>
        <begin position="1"/>
        <end position="10"/>
    </location>
</feature>
<keyword evidence="5 7" id="KW-0472">Membrane</keyword>
<dbReference type="Pfam" id="PF01184">
    <property type="entry name" value="Gpr1_Fun34_YaaH"/>
    <property type="match status" value="2"/>
</dbReference>
<dbReference type="AlphaFoldDB" id="A0A139HUW0"/>
<dbReference type="EMBL" id="LFZN01000008">
    <property type="protein sequence ID" value="KXT06199.1"/>
    <property type="molecule type" value="Genomic_DNA"/>
</dbReference>
<dbReference type="PANTHER" id="PTHR31123">
    <property type="entry name" value="ACCUMULATION OF DYADS PROTEIN 2-RELATED"/>
    <property type="match status" value="1"/>
</dbReference>
<organism evidence="8 9">
    <name type="scientific">Pseudocercospora eumusae</name>
    <dbReference type="NCBI Taxonomy" id="321146"/>
    <lineage>
        <taxon>Eukaryota</taxon>
        <taxon>Fungi</taxon>
        <taxon>Dikarya</taxon>
        <taxon>Ascomycota</taxon>
        <taxon>Pezizomycotina</taxon>
        <taxon>Dothideomycetes</taxon>
        <taxon>Dothideomycetidae</taxon>
        <taxon>Mycosphaerellales</taxon>
        <taxon>Mycosphaerellaceae</taxon>
        <taxon>Pseudocercospora</taxon>
    </lineage>
</organism>
<feature type="transmembrane region" description="Helical" evidence="7">
    <location>
        <begin position="109"/>
        <end position="130"/>
    </location>
</feature>
<reference evidence="8 9" key="1">
    <citation type="submission" date="2015-07" db="EMBL/GenBank/DDBJ databases">
        <title>Comparative genomics of the Sigatoka disease complex on banana suggests a link between parallel evolutionary changes in Pseudocercospora fijiensis and Pseudocercospora eumusae and increased virulence on the banana host.</title>
        <authorList>
            <person name="Chang T.-C."/>
            <person name="Salvucci A."/>
            <person name="Crous P.W."/>
            <person name="Stergiopoulos I."/>
        </authorList>
    </citation>
    <scope>NUCLEOTIDE SEQUENCE [LARGE SCALE GENOMIC DNA]</scope>
    <source>
        <strain evidence="8 9">CBS 114824</strain>
    </source>
</reference>
<dbReference type="Proteomes" id="UP000070133">
    <property type="component" value="Unassembled WGS sequence"/>
</dbReference>
<dbReference type="InterPro" id="IPR000791">
    <property type="entry name" value="Gpr1/Fun34/SatP-like"/>
</dbReference>
<dbReference type="OrthoDB" id="3648309at2759"/>
<feature type="transmembrane region" description="Helical" evidence="7">
    <location>
        <begin position="201"/>
        <end position="221"/>
    </location>
</feature>
<dbReference type="PANTHER" id="PTHR31123:SF1">
    <property type="entry name" value="ACCUMULATION OF DYADS PROTEIN 2-RELATED"/>
    <property type="match status" value="1"/>
</dbReference>
<comment type="subcellular location">
    <subcellularLocation>
        <location evidence="1">Membrane</location>
        <topology evidence="1">Multi-pass membrane protein</topology>
    </subcellularLocation>
</comment>
<dbReference type="GO" id="GO:0005886">
    <property type="term" value="C:plasma membrane"/>
    <property type="evidence" value="ECO:0007669"/>
    <property type="project" value="TreeGrafter"/>
</dbReference>
<evidence type="ECO:0000256" key="3">
    <source>
        <dbReference type="ARBA" id="ARBA00022692"/>
    </source>
</evidence>
<keyword evidence="3 7" id="KW-0812">Transmembrane</keyword>
<dbReference type="GO" id="GO:0015123">
    <property type="term" value="F:acetate transmembrane transporter activity"/>
    <property type="evidence" value="ECO:0007669"/>
    <property type="project" value="TreeGrafter"/>
</dbReference>
<name>A0A139HUW0_9PEZI</name>
<sequence>MSTAQNDEKPTNGVQPGDFNGVGAHDHAGGVATQRKPYDYGGNPLAHVNTGDSARLAAFGGELQPGLYKVDTNRKIANPAPLGLCGFALTTFLLSAINLGTRGLSEPNLVIGAAFAYGGLVQLLAGMWYVEEASFVVPKTQQLIRCLGKWPLGWFIFTFLLLILTLRSTVAFFFLFFTLDMAFLMLGIAYLVNDGGKPNTACLRAGGAFGIIAAFAAWYNALAGMADSSNSFFLIPVAHFPWSDKGREKRGKVNNAEARAAQQV</sequence>
<dbReference type="STRING" id="321146.A0A139HUW0"/>
<evidence type="ECO:0000313" key="9">
    <source>
        <dbReference type="Proteomes" id="UP000070133"/>
    </source>
</evidence>
<feature type="transmembrane region" description="Helical" evidence="7">
    <location>
        <begin position="172"/>
        <end position="192"/>
    </location>
</feature>
<dbReference type="PROSITE" id="PS01114">
    <property type="entry name" value="GPR1_FUN34_YAAH"/>
    <property type="match status" value="1"/>
</dbReference>
<dbReference type="InterPro" id="IPR051633">
    <property type="entry name" value="AceTr"/>
</dbReference>